<proteinExistence type="predicted"/>
<sequence>MTAATMEPGTGWVRSENVAEVPSPDEGRYAVLPLGTGQQAPLILVETGGAVWEEIQAGGTTDELVGRLAGRYNVAPEAIFEQVCAFLDELAGRHLIFSVSRPV</sequence>
<accession>A0ABQ3GJ15</accession>
<comment type="caution">
    <text evidence="1">The sequence shown here is derived from an EMBL/GenBank/DDBJ whole genome shotgun (WGS) entry which is preliminary data.</text>
</comment>
<dbReference type="EMBL" id="BMXK01000009">
    <property type="protein sequence ID" value="GHD09816.1"/>
    <property type="molecule type" value="Genomic_DNA"/>
</dbReference>
<evidence type="ECO:0000313" key="1">
    <source>
        <dbReference type="EMBL" id="GHD09816.1"/>
    </source>
</evidence>
<organism evidence="1 2">
    <name type="scientific">Zhihengliuella salsuginis</name>
    <dbReference type="NCBI Taxonomy" id="578222"/>
    <lineage>
        <taxon>Bacteria</taxon>
        <taxon>Bacillati</taxon>
        <taxon>Actinomycetota</taxon>
        <taxon>Actinomycetes</taxon>
        <taxon>Micrococcales</taxon>
        <taxon>Micrococcaceae</taxon>
        <taxon>Zhihengliuella</taxon>
    </lineage>
</organism>
<dbReference type="Gene3D" id="1.10.10.1150">
    <property type="entry name" value="Coenzyme PQQ synthesis protein D (PqqD)"/>
    <property type="match status" value="1"/>
</dbReference>
<evidence type="ECO:0000313" key="2">
    <source>
        <dbReference type="Proteomes" id="UP000642819"/>
    </source>
</evidence>
<gene>
    <name evidence="1" type="ORF">GCM10008096_22860</name>
</gene>
<dbReference type="InterPro" id="IPR008792">
    <property type="entry name" value="PQQD"/>
</dbReference>
<dbReference type="Pfam" id="PF05402">
    <property type="entry name" value="PqqD"/>
    <property type="match status" value="1"/>
</dbReference>
<evidence type="ECO:0008006" key="3">
    <source>
        <dbReference type="Google" id="ProtNLM"/>
    </source>
</evidence>
<dbReference type="RefSeq" id="WP_189350634.1">
    <property type="nucleotide sequence ID" value="NZ_BMXK01000009.1"/>
</dbReference>
<dbReference type="Proteomes" id="UP000642819">
    <property type="component" value="Unassembled WGS sequence"/>
</dbReference>
<reference evidence="2" key="1">
    <citation type="journal article" date="2019" name="Int. J. Syst. Evol. Microbiol.">
        <title>The Global Catalogue of Microorganisms (GCM) 10K type strain sequencing project: providing services to taxonomists for standard genome sequencing and annotation.</title>
        <authorList>
            <consortium name="The Broad Institute Genomics Platform"/>
            <consortium name="The Broad Institute Genome Sequencing Center for Infectious Disease"/>
            <person name="Wu L."/>
            <person name="Ma J."/>
        </authorList>
    </citation>
    <scope>NUCLEOTIDE SEQUENCE [LARGE SCALE GENOMIC DNA]</scope>
    <source>
        <strain evidence="2">KCTC 19466</strain>
    </source>
</reference>
<keyword evidence="2" id="KW-1185">Reference proteome</keyword>
<dbReference type="InterPro" id="IPR041881">
    <property type="entry name" value="PqqD_sf"/>
</dbReference>
<protein>
    <recommendedName>
        <fullName evidence="3">Coenzyme PQQ synthesis protein D (PqqD)</fullName>
    </recommendedName>
</protein>
<name>A0ABQ3GJ15_9MICC</name>